<evidence type="ECO:0000313" key="6">
    <source>
        <dbReference type="Proteomes" id="UP001321125"/>
    </source>
</evidence>
<proteinExistence type="predicted"/>
<dbReference type="InterPro" id="IPR007780">
    <property type="entry name" value="NAD_Glu_DH_bac"/>
</dbReference>
<dbReference type="InterPro" id="IPR049056">
    <property type="entry name" value="NAD_Glu_DH_HM3"/>
</dbReference>
<dbReference type="Pfam" id="PF05088">
    <property type="entry name" value="Bac_GDH_CD"/>
    <property type="match status" value="1"/>
</dbReference>
<dbReference type="RefSeq" id="WP_268901568.1">
    <property type="nucleotide sequence ID" value="NZ_JAKNQU010000002.1"/>
</dbReference>
<organism evidence="5 6">
    <name type="scientific">Vreelandella janggokensis</name>
    <dbReference type="NCBI Taxonomy" id="370767"/>
    <lineage>
        <taxon>Bacteria</taxon>
        <taxon>Pseudomonadati</taxon>
        <taxon>Pseudomonadota</taxon>
        <taxon>Gammaproteobacteria</taxon>
        <taxon>Oceanospirillales</taxon>
        <taxon>Halomonadaceae</taxon>
        <taxon>Vreelandella</taxon>
    </lineage>
</organism>
<dbReference type="InterPro" id="IPR048381">
    <property type="entry name" value="GDH_C"/>
</dbReference>
<dbReference type="InterPro" id="IPR028971">
    <property type="entry name" value="NAD-GDH_cat"/>
</dbReference>
<dbReference type="InterPro" id="IPR049064">
    <property type="entry name" value="NAD_Glu_DH_ACT3"/>
</dbReference>
<feature type="non-terminal residue" evidence="5">
    <location>
        <position position="1"/>
    </location>
</feature>
<evidence type="ECO:0000259" key="4">
    <source>
        <dbReference type="Pfam" id="PF21077"/>
    </source>
</evidence>
<sequence>LARSWRDDLQAAMIEGFGEEQANNLMEQFQEAFSASYREDFTARTAVFDVQHLLTLDSENDLALSLYRPLEEQSGGVNLKLFHRASQIPLSDVLPMMENLGLRVIGERPYDINSPQQRYWIHDFELEHSGAEMSLSEMRETFSEAFKRIWVGEADNDAFNRLIIGAGLDWREVAMLRGYARYLKQIRFGMSQDYIATTLANYPVITQALVELFQQRFDPGLDEHDTSDCIARINEHLEAVASLNDDQLLRRFMELIQATLRTNYYQQTENGRAKDYIAYKLEPSKVTGMPKPRPMFEIFVCSPRVEGVHLRGGKVARGGLRWSDRHEDFRTEVLGLVKAQQVKNAVIVPVGAKGGFVCKRMPENADRETQQKEGIACYQLFIRALLDVTDNLVMGDVVPPQHVVRHDEDDAYLVVAADKGTATFSDIANEISLEYGHWLGDAFASGGANGYDHKKMGITARGAWESVKRHFKNLDIDTQRDEFSVIGIGDMAGDVFGNGMLLSETIQLVGAFNHLHIFVDPTPAPAATFAERQRLFKLPRSSWEDYDQTLISQGGGIFSRSAKSIVITPEMQAVFGIEETRLSPNELIRAMLVAKVDLIWNGGIGTYVKGSEETDAEVGDKANDSLRINGNDLNCRVVGEGGNLGLTQLGRMEAAAKGVRVYTDFIDNAGGVNCSDHEVNIKILIDEVVKRGDMTDKQRNQLLAEMTDEVSDLVILDNYRQTQALDLSAILSQQGMGPYRRFISELESAGQIDRELEFLPTDDVLKERSSQQQGMRLPELSVLISYAKSTLKGDLIASEVPDDPYIHHHLERLFPAVLTERYRSEMYDHRLKREIVATQVANDLVDHMGVVFVRRLMDSTGAGRADIARAYVVARDSFNLPSLWAQLETLDNQVPNRVQYAMMLDVMRMIRRATRWFLRQHMGLSTQDTIEYFRPRLTQLQEGIGELLSGEEQAAWQQRYAELQSAGVPDALASTVAAAPSLYAGLGIIQAARATNEKPQRVAEVYYEIGSRLELPWMIQQVTQLDVRDAWQAQARETFRDDIDRQQLALTTSVLKLEAGSRETQERVAQWLEQHAGLHNRWCRLIDEVRSGSEGGFALFAVAIRELVDLAESDSES</sequence>
<dbReference type="EMBL" id="JAKNQU010000002">
    <property type="protein sequence ID" value="MCZ0927062.1"/>
    <property type="molecule type" value="Genomic_DNA"/>
</dbReference>
<name>A0ABT4ITS3_9GAMM</name>
<dbReference type="Pfam" id="PF21079">
    <property type="entry name" value="GDH_HM2"/>
    <property type="match status" value="1"/>
</dbReference>
<dbReference type="InterPro" id="IPR036291">
    <property type="entry name" value="NAD(P)-bd_dom_sf"/>
</dbReference>
<keyword evidence="6" id="KW-1185">Reference proteome</keyword>
<dbReference type="Pfam" id="PF21078">
    <property type="entry name" value="GDH_HM3"/>
    <property type="match status" value="1"/>
</dbReference>
<evidence type="ECO:0000313" key="5">
    <source>
        <dbReference type="EMBL" id="MCZ0927062.1"/>
    </source>
</evidence>
<feature type="domain" description="NAD-glutamate dehydrogenase catalytic" evidence="2">
    <location>
        <begin position="233"/>
        <end position="727"/>
    </location>
</feature>
<evidence type="ECO:0000259" key="2">
    <source>
        <dbReference type="Pfam" id="PF05088"/>
    </source>
</evidence>
<protein>
    <submittedName>
        <fullName evidence="5">NAD-glutamate dehydrogenase</fullName>
    </submittedName>
</protein>
<dbReference type="Proteomes" id="UP001321125">
    <property type="component" value="Unassembled WGS sequence"/>
</dbReference>
<evidence type="ECO:0000259" key="3">
    <source>
        <dbReference type="Pfam" id="PF21074"/>
    </source>
</evidence>
<keyword evidence="1" id="KW-0560">Oxidoreductase</keyword>
<dbReference type="Gene3D" id="3.40.50.720">
    <property type="entry name" value="NAD(P)-binding Rossmann-like Domain"/>
    <property type="match status" value="1"/>
</dbReference>
<evidence type="ECO:0000256" key="1">
    <source>
        <dbReference type="ARBA" id="ARBA00023002"/>
    </source>
</evidence>
<dbReference type="SUPFAM" id="SSF53223">
    <property type="entry name" value="Aminoacid dehydrogenase-like, N-terminal domain"/>
    <property type="match status" value="1"/>
</dbReference>
<dbReference type="InterPro" id="IPR046346">
    <property type="entry name" value="Aminoacid_DH-like_N_sf"/>
</dbReference>
<gene>
    <name evidence="5" type="ORF">L0635_08230</name>
</gene>
<dbReference type="PANTHER" id="PTHR43403:SF1">
    <property type="entry name" value="NAD-SPECIFIC GLUTAMATE DEHYDROGENASE"/>
    <property type="match status" value="1"/>
</dbReference>
<reference evidence="5 6" key="1">
    <citation type="submission" date="2022-02" db="EMBL/GenBank/DDBJ databases">
        <title>Study of halophilic communities from a Mexican lake.</title>
        <authorList>
            <person name="Hernandez-Soto L.M."/>
            <person name="Martinez-Abarca F."/>
            <person name="Ramirez-Saad H.C."/>
            <person name="Aguirre-Garrido J.F."/>
        </authorList>
    </citation>
    <scope>NUCLEOTIDE SEQUENCE [LARGE SCALE GENOMIC DNA]</scope>
    <source>
        <strain evidence="5 6">Hjan13</strain>
    </source>
</reference>
<dbReference type="Pfam" id="PF21074">
    <property type="entry name" value="GDH_C"/>
    <property type="match status" value="1"/>
</dbReference>
<dbReference type="Pfam" id="PF21077">
    <property type="entry name" value="GDH_ACT3"/>
    <property type="match status" value="1"/>
</dbReference>
<dbReference type="InterPro" id="IPR049058">
    <property type="entry name" value="NAD_Glu_DH_HM2"/>
</dbReference>
<accession>A0ABT4ITS3</accession>
<feature type="domain" description="NAD-specific glutamate dehydrogenase C-terminal" evidence="3">
    <location>
        <begin position="773"/>
        <end position="1108"/>
    </location>
</feature>
<dbReference type="SUPFAM" id="SSF51735">
    <property type="entry name" value="NAD(P)-binding Rossmann-fold domains"/>
    <property type="match status" value="1"/>
</dbReference>
<feature type="domain" description="NAD-glutamate dehydrogenase ACT3" evidence="4">
    <location>
        <begin position="61"/>
        <end position="133"/>
    </location>
</feature>
<comment type="caution">
    <text evidence="5">The sequence shown here is derived from an EMBL/GenBank/DDBJ whole genome shotgun (WGS) entry which is preliminary data.</text>
</comment>
<dbReference type="PANTHER" id="PTHR43403">
    <property type="entry name" value="NAD-SPECIFIC GLUTAMATE DEHYDROGENASE"/>
    <property type="match status" value="1"/>
</dbReference>